<dbReference type="HAMAP" id="MF_01398">
    <property type="entry name" value="ATP_synth_b_bprime"/>
    <property type="match status" value="1"/>
</dbReference>
<dbReference type="Pfam" id="PF00430">
    <property type="entry name" value="ATP-synt_B"/>
    <property type="match status" value="1"/>
</dbReference>
<evidence type="ECO:0000256" key="9">
    <source>
        <dbReference type="ARBA" id="ARBA00023136"/>
    </source>
</evidence>
<gene>
    <name evidence="17" type="primary">atpF_1</name>
    <name evidence="13 15" type="synonym">atpF</name>
    <name evidence="16" type="ORF">CNEO2_230048</name>
    <name evidence="15" type="ORF">CNEO_45279</name>
    <name evidence="17" type="ORF">CNEONATNEC25_00519</name>
</gene>
<dbReference type="EMBL" id="CAKJVE010000004">
    <property type="protein sequence ID" value="CAG9711374.1"/>
    <property type="molecule type" value="Genomic_DNA"/>
</dbReference>
<dbReference type="Proteomes" id="UP000431451">
    <property type="component" value="Unassembled WGS sequence"/>
</dbReference>
<evidence type="ECO:0000256" key="14">
    <source>
        <dbReference type="RuleBase" id="RU003848"/>
    </source>
</evidence>
<dbReference type="GeneID" id="68875838"/>
<reference evidence="15" key="2">
    <citation type="submission" date="2021-10" db="EMBL/GenBank/DDBJ databases">
        <authorList>
            <person name="Mesa V."/>
        </authorList>
    </citation>
    <scope>NUCLEOTIDE SEQUENCE</scope>
    <source>
        <strain evidence="15">CC3_PB</strain>
    </source>
</reference>
<keyword evidence="3 13" id="KW-1003">Cell membrane</keyword>
<comment type="similarity">
    <text evidence="1 13 14">Belongs to the ATPase B chain family.</text>
</comment>
<dbReference type="PANTHER" id="PTHR33445:SF1">
    <property type="entry name" value="ATP SYNTHASE SUBUNIT B"/>
    <property type="match status" value="1"/>
</dbReference>
<evidence type="ECO:0000256" key="13">
    <source>
        <dbReference type="HAMAP-Rule" id="MF_01398"/>
    </source>
</evidence>
<dbReference type="RefSeq" id="WP_172437856.1">
    <property type="nucleotide sequence ID" value="NZ_CAKJVD010000016.1"/>
</dbReference>
<comment type="subunit">
    <text evidence="13">F-type ATPases have 2 components, F(1) - the catalytic core - and F(0) - the membrane proton channel. F(1) has five subunits: alpha(3), beta(3), gamma(1), delta(1), epsilon(1). F(0) has three main subunits: a(1), b(2) and c(10-14). The alpha and beta chains form an alternating ring which encloses part of the gamma chain. F(1) is attached to F(0) by a central stalk formed by the gamma and epsilon chains, while a peripheral stalk is formed by the delta and b chains.</text>
</comment>
<evidence type="ECO:0000313" key="17">
    <source>
        <dbReference type="EMBL" id="VCT82932.1"/>
    </source>
</evidence>
<evidence type="ECO:0000256" key="1">
    <source>
        <dbReference type="ARBA" id="ARBA00005513"/>
    </source>
</evidence>
<keyword evidence="5 13" id="KW-0812">Transmembrane</keyword>
<evidence type="ECO:0000256" key="2">
    <source>
        <dbReference type="ARBA" id="ARBA00022448"/>
    </source>
</evidence>
<dbReference type="NCBIfam" id="NF009992">
    <property type="entry name" value="PRK13461.1"/>
    <property type="match status" value="1"/>
</dbReference>
<dbReference type="SUPFAM" id="SSF81573">
    <property type="entry name" value="F1F0 ATP synthase subunit B, membrane domain"/>
    <property type="match status" value="1"/>
</dbReference>
<dbReference type="NCBIfam" id="TIGR01144">
    <property type="entry name" value="ATP_synt_b"/>
    <property type="match status" value="1"/>
</dbReference>
<keyword evidence="7 13" id="KW-1133">Transmembrane helix</keyword>
<dbReference type="AlphaFoldDB" id="A0A650M5G8"/>
<evidence type="ECO:0000256" key="12">
    <source>
        <dbReference type="ARBA" id="ARBA00037847"/>
    </source>
</evidence>
<keyword evidence="4 13" id="KW-0138">CF(0)</keyword>
<evidence type="ECO:0000256" key="11">
    <source>
        <dbReference type="ARBA" id="ARBA00025198"/>
    </source>
</evidence>
<dbReference type="GO" id="GO:0005886">
    <property type="term" value="C:plasma membrane"/>
    <property type="evidence" value="ECO:0007669"/>
    <property type="project" value="UniProtKB-SubCell"/>
</dbReference>
<evidence type="ECO:0000256" key="3">
    <source>
        <dbReference type="ARBA" id="ARBA00022475"/>
    </source>
</evidence>
<dbReference type="Proteomes" id="UP000789738">
    <property type="component" value="Unassembled WGS sequence"/>
</dbReference>
<evidence type="ECO:0000256" key="7">
    <source>
        <dbReference type="ARBA" id="ARBA00022989"/>
    </source>
</evidence>
<evidence type="ECO:0000256" key="4">
    <source>
        <dbReference type="ARBA" id="ARBA00022547"/>
    </source>
</evidence>
<keyword evidence="6 13" id="KW-0375">Hydrogen ion transport</keyword>
<evidence type="ECO:0000256" key="8">
    <source>
        <dbReference type="ARBA" id="ARBA00023065"/>
    </source>
</evidence>
<keyword evidence="2 13" id="KW-0813">Transport</keyword>
<proteinExistence type="inferred from homology"/>
<keyword evidence="9 13" id="KW-0472">Membrane</keyword>
<evidence type="ECO:0000313" key="15">
    <source>
        <dbReference type="EMBL" id="CAG9711374.1"/>
    </source>
</evidence>
<comment type="function">
    <text evidence="13">Component of the F(0) channel, it forms part of the peripheral stalk, linking F(1) to F(0).</text>
</comment>
<evidence type="ECO:0000313" key="18">
    <source>
        <dbReference type="Proteomes" id="UP000431451"/>
    </source>
</evidence>
<evidence type="ECO:0000313" key="16">
    <source>
        <dbReference type="EMBL" id="CAI3576312.1"/>
    </source>
</evidence>
<dbReference type="GO" id="GO:0012505">
    <property type="term" value="C:endomembrane system"/>
    <property type="evidence" value="ECO:0007669"/>
    <property type="project" value="UniProtKB-SubCell"/>
</dbReference>
<dbReference type="InterPro" id="IPR005864">
    <property type="entry name" value="ATP_synth_F0_bsu_bac"/>
</dbReference>
<dbReference type="InterPro" id="IPR050059">
    <property type="entry name" value="ATP_synthase_B_chain"/>
</dbReference>
<dbReference type="EMBL" id="UWJD01000001">
    <property type="protein sequence ID" value="VCT82932.1"/>
    <property type="molecule type" value="Genomic_DNA"/>
</dbReference>
<name>A0A650M5G8_9CLOT</name>
<dbReference type="InterPro" id="IPR028987">
    <property type="entry name" value="ATP_synth_B-like_membr_sf"/>
</dbReference>
<dbReference type="CDD" id="cd06503">
    <property type="entry name" value="ATP-synt_Fo_b"/>
    <property type="match status" value="1"/>
</dbReference>
<dbReference type="InterPro" id="IPR002146">
    <property type="entry name" value="ATP_synth_b/b'su_bac/chlpt"/>
</dbReference>
<dbReference type="GO" id="GO:0046961">
    <property type="term" value="F:proton-transporting ATPase activity, rotational mechanism"/>
    <property type="evidence" value="ECO:0007669"/>
    <property type="project" value="TreeGrafter"/>
</dbReference>
<reference evidence="16" key="3">
    <citation type="submission" date="2022-10" db="EMBL/GenBank/DDBJ databases">
        <authorList>
            <person name="Aires J."/>
            <person name="Mesa V."/>
        </authorList>
    </citation>
    <scope>NUCLEOTIDE SEQUENCE</scope>
    <source>
        <strain evidence="16">Clostridium neonatale JD116</strain>
    </source>
</reference>
<dbReference type="GO" id="GO:0045259">
    <property type="term" value="C:proton-transporting ATP synthase complex"/>
    <property type="evidence" value="ECO:0007669"/>
    <property type="project" value="UniProtKB-KW"/>
</dbReference>
<dbReference type="Gene3D" id="1.20.5.620">
    <property type="entry name" value="F1F0 ATP synthase subunit B, membrane domain"/>
    <property type="match status" value="1"/>
</dbReference>
<reference evidence="17 18" key="1">
    <citation type="submission" date="2018-06" db="EMBL/GenBank/DDBJ databases">
        <authorList>
            <consortium name="IHU Genomes"/>
        </authorList>
    </citation>
    <scope>NUCLEOTIDE SEQUENCE [LARGE SCALE GENOMIC DNA]</scope>
    <source>
        <strain evidence="17 18">NEC25</strain>
    </source>
</reference>
<keyword evidence="10 13" id="KW-0066">ATP synthesis</keyword>
<sequence length="164" mass="18924">MENIEIGIKISTLIYTIINFAILLLILKHFFWDKLKGIIESRQSEVEDMLAKADEDSEKARMYLVQNERILKDAKKEGKKITEAQKKKAEKIYDEILDDAKKEADSLVERAKVEIGREKEKAEYEVKKQAVDLAVELSIKALDTQIDEDLHRKLISDFIAKVGM</sequence>
<dbReference type="Proteomes" id="UP001189143">
    <property type="component" value="Unassembled WGS sequence"/>
</dbReference>
<evidence type="ECO:0000256" key="10">
    <source>
        <dbReference type="ARBA" id="ARBA00023310"/>
    </source>
</evidence>
<organism evidence="17 18">
    <name type="scientific">Clostridium neonatale</name>
    <dbReference type="NCBI Taxonomy" id="137838"/>
    <lineage>
        <taxon>Bacteria</taxon>
        <taxon>Bacillati</taxon>
        <taxon>Bacillota</taxon>
        <taxon>Clostridia</taxon>
        <taxon>Eubacteriales</taxon>
        <taxon>Clostridiaceae</taxon>
        <taxon>Clostridium</taxon>
    </lineage>
</organism>
<accession>A0A650M5G8</accession>
<dbReference type="PANTHER" id="PTHR33445">
    <property type="entry name" value="ATP SYNTHASE SUBUNIT B', CHLOROPLASTIC"/>
    <property type="match status" value="1"/>
</dbReference>
<keyword evidence="8 13" id="KW-0406">Ion transport</keyword>
<comment type="subcellular location">
    <subcellularLocation>
        <location evidence="13">Cell membrane</location>
        <topology evidence="13">Single-pass membrane protein</topology>
    </subcellularLocation>
    <subcellularLocation>
        <location evidence="12">Endomembrane system</location>
        <topology evidence="12">Single-pass membrane protein</topology>
    </subcellularLocation>
</comment>
<feature type="transmembrane region" description="Helical" evidence="13">
    <location>
        <begin position="6"/>
        <end position="27"/>
    </location>
</feature>
<dbReference type="GO" id="GO:0046933">
    <property type="term" value="F:proton-transporting ATP synthase activity, rotational mechanism"/>
    <property type="evidence" value="ECO:0007669"/>
    <property type="project" value="UniProtKB-UniRule"/>
</dbReference>
<comment type="function">
    <text evidence="11 13">F(1)F(0) ATP synthase produces ATP from ADP in the presence of a proton or sodium gradient. F-type ATPases consist of two structural domains, F(1) containing the extramembraneous catalytic core and F(0) containing the membrane proton channel, linked together by a central stalk and a peripheral stalk. During catalysis, ATP synthesis in the catalytic domain of F(1) is coupled via a rotary mechanism of the central stalk subunits to proton translocation.</text>
</comment>
<dbReference type="EMBL" id="CAMTCP010000155">
    <property type="protein sequence ID" value="CAI3576312.1"/>
    <property type="molecule type" value="Genomic_DNA"/>
</dbReference>
<evidence type="ECO:0000256" key="5">
    <source>
        <dbReference type="ARBA" id="ARBA00022692"/>
    </source>
</evidence>
<protein>
    <recommendedName>
        <fullName evidence="13">ATP synthase subunit b</fullName>
    </recommendedName>
    <alternativeName>
        <fullName evidence="13">ATP synthase F(0) sector subunit b</fullName>
    </alternativeName>
    <alternativeName>
        <fullName evidence="13">ATPase subunit I</fullName>
    </alternativeName>
    <alternativeName>
        <fullName evidence="13">F-type ATPase subunit b</fullName>
        <shortName evidence="13">F-ATPase subunit b</shortName>
    </alternativeName>
</protein>
<evidence type="ECO:0000256" key="6">
    <source>
        <dbReference type="ARBA" id="ARBA00022781"/>
    </source>
</evidence>